<organism evidence="1 2">
    <name type="scientific">Passalora fulva</name>
    <name type="common">Tomato leaf mold</name>
    <name type="synonym">Cladosporium fulvum</name>
    <dbReference type="NCBI Taxonomy" id="5499"/>
    <lineage>
        <taxon>Eukaryota</taxon>
        <taxon>Fungi</taxon>
        <taxon>Dikarya</taxon>
        <taxon>Ascomycota</taxon>
        <taxon>Pezizomycotina</taxon>
        <taxon>Dothideomycetes</taxon>
        <taxon>Dothideomycetidae</taxon>
        <taxon>Mycosphaerellales</taxon>
        <taxon>Mycosphaerellaceae</taxon>
        <taxon>Fulvia</taxon>
    </lineage>
</organism>
<dbReference type="RefSeq" id="XP_047756866.1">
    <property type="nucleotide sequence ID" value="XM_047901170.1"/>
</dbReference>
<dbReference type="GeneID" id="71981900"/>
<dbReference type="KEGG" id="ffu:CLAFUR5_02022"/>
<dbReference type="EMBL" id="CP090163">
    <property type="protein sequence ID" value="UJO12500.1"/>
    <property type="molecule type" value="Genomic_DNA"/>
</dbReference>
<keyword evidence="2" id="KW-1185">Reference proteome</keyword>
<dbReference type="AlphaFoldDB" id="A0A9Q8L7U4"/>
<dbReference type="Proteomes" id="UP000756132">
    <property type="component" value="Chromosome 1"/>
</dbReference>
<evidence type="ECO:0000313" key="2">
    <source>
        <dbReference type="Proteomes" id="UP000756132"/>
    </source>
</evidence>
<proteinExistence type="predicted"/>
<reference evidence="1" key="1">
    <citation type="submission" date="2021-12" db="EMBL/GenBank/DDBJ databases">
        <authorList>
            <person name="Zaccaron A."/>
            <person name="Stergiopoulos I."/>
        </authorList>
    </citation>
    <scope>NUCLEOTIDE SEQUENCE</scope>
    <source>
        <strain evidence="1">Race5_Kim</strain>
    </source>
</reference>
<evidence type="ECO:0000313" key="1">
    <source>
        <dbReference type="EMBL" id="UJO12500.1"/>
    </source>
</evidence>
<accession>A0A9Q8L7U4</accession>
<reference evidence="1" key="2">
    <citation type="journal article" date="2022" name="Microb. Genom.">
        <title>A chromosome-scale genome assembly of the tomato pathogen Cladosporium fulvum reveals a compartmentalized genome architecture and the presence of a dispensable chromosome.</title>
        <authorList>
            <person name="Zaccaron A.Z."/>
            <person name="Chen L.H."/>
            <person name="Samaras A."/>
            <person name="Stergiopoulos I."/>
        </authorList>
    </citation>
    <scope>NUCLEOTIDE SEQUENCE</scope>
    <source>
        <strain evidence="1">Race5_Kim</strain>
    </source>
</reference>
<sequence length="95" mass="10407">MSTAPAPAEKCPVNTEAARSNGICAELEEALGINELRCRQQACAKGDFISHVLGLRQLNDVDVDEEQVPRLLEMFSWTNTSRTVMAKLDDGATTR</sequence>
<gene>
    <name evidence="1" type="ORF">CLAFUR5_02022</name>
</gene>
<protein>
    <submittedName>
        <fullName evidence="1">Uncharacterized protein</fullName>
    </submittedName>
</protein>
<name>A0A9Q8L7U4_PASFU</name>